<comment type="caution">
    <text evidence="2">The sequence shown here is derived from an EMBL/GenBank/DDBJ whole genome shotgun (WGS) entry which is preliminary data.</text>
</comment>
<dbReference type="Proteomes" id="UP000823388">
    <property type="component" value="Chromosome 5N"/>
</dbReference>
<accession>A0A8T0S5S2</accession>
<proteinExistence type="predicted"/>
<evidence type="ECO:0000313" key="2">
    <source>
        <dbReference type="EMBL" id="KAG2594412.1"/>
    </source>
</evidence>
<evidence type="ECO:0000313" key="3">
    <source>
        <dbReference type="Proteomes" id="UP000823388"/>
    </source>
</evidence>
<feature type="compositionally biased region" description="Low complexity" evidence="1">
    <location>
        <begin position="95"/>
        <end position="106"/>
    </location>
</feature>
<keyword evidence="3" id="KW-1185">Reference proteome</keyword>
<sequence length="195" mass="19557">MTWPSAPSTPTSAKVATSAFSSPTSKKVMASAPSTPTLAQVAASPASAPSPTPAGATTASVVGSNARSPAAPSPTTSTTSGAVGHAVGNHMNGVSPSPSSPTISAPSSPPSTNDAFPASFAARDTSTSRGSQKVFDGMCQPATSVLHVTCFHDAVQAYKALHGHCILDGCCRLDVQHVLYMDCGKQCTRGVRQSA</sequence>
<protein>
    <submittedName>
        <fullName evidence="2">Uncharacterized protein</fullName>
    </submittedName>
</protein>
<reference evidence="2" key="1">
    <citation type="submission" date="2020-05" db="EMBL/GenBank/DDBJ databases">
        <title>WGS assembly of Panicum virgatum.</title>
        <authorList>
            <person name="Lovell J.T."/>
            <person name="Jenkins J."/>
            <person name="Shu S."/>
            <person name="Juenger T.E."/>
            <person name="Schmutz J."/>
        </authorList>
    </citation>
    <scope>NUCLEOTIDE SEQUENCE</scope>
    <source>
        <strain evidence="2">AP13</strain>
    </source>
</reference>
<feature type="compositionally biased region" description="Low complexity" evidence="1">
    <location>
        <begin position="41"/>
        <end position="80"/>
    </location>
</feature>
<dbReference type="EMBL" id="CM029046">
    <property type="protein sequence ID" value="KAG2594412.1"/>
    <property type="molecule type" value="Genomic_DNA"/>
</dbReference>
<feature type="region of interest" description="Disordered" evidence="1">
    <location>
        <begin position="1"/>
        <end position="118"/>
    </location>
</feature>
<name>A0A8T0S5S2_PANVG</name>
<feature type="compositionally biased region" description="Polar residues" evidence="1">
    <location>
        <begin position="1"/>
        <end position="25"/>
    </location>
</feature>
<evidence type="ECO:0000256" key="1">
    <source>
        <dbReference type="SAM" id="MobiDB-lite"/>
    </source>
</evidence>
<gene>
    <name evidence="2" type="ORF">PVAP13_5NG643500</name>
</gene>
<organism evidence="2 3">
    <name type="scientific">Panicum virgatum</name>
    <name type="common">Blackwell switchgrass</name>
    <dbReference type="NCBI Taxonomy" id="38727"/>
    <lineage>
        <taxon>Eukaryota</taxon>
        <taxon>Viridiplantae</taxon>
        <taxon>Streptophyta</taxon>
        <taxon>Embryophyta</taxon>
        <taxon>Tracheophyta</taxon>
        <taxon>Spermatophyta</taxon>
        <taxon>Magnoliopsida</taxon>
        <taxon>Liliopsida</taxon>
        <taxon>Poales</taxon>
        <taxon>Poaceae</taxon>
        <taxon>PACMAD clade</taxon>
        <taxon>Panicoideae</taxon>
        <taxon>Panicodae</taxon>
        <taxon>Paniceae</taxon>
        <taxon>Panicinae</taxon>
        <taxon>Panicum</taxon>
        <taxon>Panicum sect. Hiantes</taxon>
    </lineage>
</organism>
<dbReference type="AlphaFoldDB" id="A0A8T0S5S2"/>